<dbReference type="AlphaFoldDB" id="A0A0V0ITK3"/>
<evidence type="ECO:0000313" key="1">
    <source>
        <dbReference type="EMBL" id="JAP35674.1"/>
    </source>
</evidence>
<dbReference type="EMBL" id="GEDG01002658">
    <property type="protein sequence ID" value="JAP35738.1"/>
    <property type="molecule type" value="Transcribed_RNA"/>
</dbReference>
<reference evidence="1" key="1">
    <citation type="submission" date="2015-12" db="EMBL/GenBank/DDBJ databases">
        <title>Gene expression during late stages of embryo sac development: a critical building block for successful pollen-pistil interactions.</title>
        <authorList>
            <person name="Liu Y."/>
            <person name="Joly V."/>
            <person name="Sabar M."/>
            <person name="Matton D.P."/>
        </authorList>
    </citation>
    <scope>NUCLEOTIDE SEQUENCE</scope>
</reference>
<accession>A0A0V0ITK3</accession>
<proteinExistence type="predicted"/>
<organism evidence="1">
    <name type="scientific">Solanum chacoense</name>
    <name type="common">Chaco potato</name>
    <dbReference type="NCBI Taxonomy" id="4108"/>
    <lineage>
        <taxon>Eukaryota</taxon>
        <taxon>Viridiplantae</taxon>
        <taxon>Streptophyta</taxon>
        <taxon>Embryophyta</taxon>
        <taxon>Tracheophyta</taxon>
        <taxon>Spermatophyta</taxon>
        <taxon>Magnoliopsida</taxon>
        <taxon>eudicotyledons</taxon>
        <taxon>Gunneridae</taxon>
        <taxon>Pentapetalae</taxon>
        <taxon>asterids</taxon>
        <taxon>lamiids</taxon>
        <taxon>Solanales</taxon>
        <taxon>Solanaceae</taxon>
        <taxon>Solanoideae</taxon>
        <taxon>Solaneae</taxon>
        <taxon>Solanum</taxon>
    </lineage>
</organism>
<dbReference type="EMBL" id="GEDG01002722">
    <property type="protein sequence ID" value="JAP35674.1"/>
    <property type="molecule type" value="Transcribed_RNA"/>
</dbReference>
<sequence>MNDYVACIRPLRGRIRLVTTWGCSRVVTLRCQIHMKIREFWVIPKNGHVNAEIGFKNGVSLCGGFPTHYCGPHRVFLRKNFLDSLG</sequence>
<protein>
    <submittedName>
        <fullName evidence="1">Putative ovule protein</fullName>
    </submittedName>
</protein>
<name>A0A0V0ITK3_SOLCH</name>